<keyword evidence="3" id="KW-1185">Reference proteome</keyword>
<dbReference type="GO" id="GO:0003723">
    <property type="term" value="F:RNA binding"/>
    <property type="evidence" value="ECO:0007669"/>
    <property type="project" value="InterPro"/>
</dbReference>
<dbReference type="SUPFAM" id="SSF54791">
    <property type="entry name" value="Eukaryotic type KH-domain (KH-domain type I)"/>
    <property type="match status" value="1"/>
</dbReference>
<dbReference type="InterPro" id="IPR002999">
    <property type="entry name" value="Tudor"/>
</dbReference>
<protein>
    <recommendedName>
        <fullName evidence="1">Tudor domain-containing protein</fullName>
    </recommendedName>
</protein>
<feature type="domain" description="Tudor" evidence="1">
    <location>
        <begin position="184"/>
        <end position="241"/>
    </location>
</feature>
<dbReference type="InterPro" id="IPR050621">
    <property type="entry name" value="Tudor_domain_containing"/>
</dbReference>
<dbReference type="PANTHER" id="PTHR22948">
    <property type="entry name" value="TUDOR DOMAIN CONTAINING PROTEIN"/>
    <property type="match status" value="1"/>
</dbReference>
<dbReference type="PANTHER" id="PTHR22948:SF29">
    <property type="entry name" value="FI02030P-RELATED"/>
    <property type="match status" value="1"/>
</dbReference>
<evidence type="ECO:0000259" key="1">
    <source>
        <dbReference type="SMART" id="SM00333"/>
    </source>
</evidence>
<dbReference type="SMART" id="SM00333">
    <property type="entry name" value="TUDOR"/>
    <property type="match status" value="1"/>
</dbReference>
<dbReference type="AlphaFoldDB" id="A0A8S1EHS8"/>
<accession>A0A8S1EHS8</accession>
<proteinExistence type="predicted"/>
<dbReference type="Proteomes" id="UP000494206">
    <property type="component" value="Unassembled WGS sequence"/>
</dbReference>
<dbReference type="Pfam" id="PF00013">
    <property type="entry name" value="KH_1"/>
    <property type="match status" value="1"/>
</dbReference>
<name>A0A8S1EHS8_9PELO</name>
<organism evidence="2 3">
    <name type="scientific">Caenorhabditis bovis</name>
    <dbReference type="NCBI Taxonomy" id="2654633"/>
    <lineage>
        <taxon>Eukaryota</taxon>
        <taxon>Metazoa</taxon>
        <taxon>Ecdysozoa</taxon>
        <taxon>Nematoda</taxon>
        <taxon>Chromadorea</taxon>
        <taxon>Rhabditida</taxon>
        <taxon>Rhabditina</taxon>
        <taxon>Rhabditomorpha</taxon>
        <taxon>Rhabditoidea</taxon>
        <taxon>Rhabditidae</taxon>
        <taxon>Peloderinae</taxon>
        <taxon>Caenorhabditis</taxon>
    </lineage>
</organism>
<comment type="caution">
    <text evidence="2">The sequence shown here is derived from an EMBL/GenBank/DDBJ whole genome shotgun (WGS) entry which is preliminary data.</text>
</comment>
<dbReference type="SUPFAM" id="SSF63748">
    <property type="entry name" value="Tudor/PWWP/MBT"/>
    <property type="match status" value="1"/>
</dbReference>
<gene>
    <name evidence="2" type="ORF">CBOVIS_LOCUS2771</name>
</gene>
<dbReference type="Gene3D" id="2.30.30.140">
    <property type="match status" value="1"/>
</dbReference>
<sequence>MPAQGTAKTNSQNQENSLFLFKGKYYEYEVNLGNFDDNEWQQFSSRDTVDFGGMINRREPIGFFEFIISSEIVPDLIGKNGVFLKKLIDRQQIRVCFEKLNNPRYPNSTLCHIRGPDDLIHEFLQRQDLLHQYWFDGVVTYFMGPYDFCIQNRSPSGSYEEFLKLEIRLCHFYRKHKNFPTLPAKNCEGMMAVVFENRKWVRCLVTKHYPNTDLVTITKVDYGGEYKTHRSKLKSIRTDFSLFPCQAINVRLANIRPGPRWCLQDACNLMAAYCYLKEVCVRWVSPLSAPIKEVEMLVPILNGNIIENYSFDRILIDSGLASSTRMFSPTVDFVQL</sequence>
<dbReference type="OrthoDB" id="10052065at2759"/>
<dbReference type="EMBL" id="CADEPM010000002">
    <property type="protein sequence ID" value="CAB3399686.1"/>
    <property type="molecule type" value="Genomic_DNA"/>
</dbReference>
<evidence type="ECO:0000313" key="3">
    <source>
        <dbReference type="Proteomes" id="UP000494206"/>
    </source>
</evidence>
<dbReference type="InterPro" id="IPR036612">
    <property type="entry name" value="KH_dom_type_1_sf"/>
</dbReference>
<evidence type="ECO:0000313" key="2">
    <source>
        <dbReference type="EMBL" id="CAB3399686.1"/>
    </source>
</evidence>
<dbReference type="InterPro" id="IPR004088">
    <property type="entry name" value="KH_dom_type_1"/>
</dbReference>
<dbReference type="Pfam" id="PF00567">
    <property type="entry name" value="TUDOR"/>
    <property type="match status" value="1"/>
</dbReference>
<reference evidence="2 3" key="1">
    <citation type="submission" date="2020-04" db="EMBL/GenBank/DDBJ databases">
        <authorList>
            <person name="Laetsch R D."/>
            <person name="Stevens L."/>
            <person name="Kumar S."/>
            <person name="Blaxter L. M."/>
        </authorList>
    </citation>
    <scope>NUCLEOTIDE SEQUENCE [LARGE SCALE GENOMIC DNA]</scope>
</reference>